<name>A0ABT3NSF8_9PROT</name>
<evidence type="ECO:0000256" key="2">
    <source>
        <dbReference type="ARBA" id="ARBA00023125"/>
    </source>
</evidence>
<dbReference type="Gene3D" id="1.10.1660.10">
    <property type="match status" value="1"/>
</dbReference>
<dbReference type="SMART" id="SM00422">
    <property type="entry name" value="HTH_MERR"/>
    <property type="match status" value="1"/>
</dbReference>
<evidence type="ECO:0000313" key="6">
    <source>
        <dbReference type="Proteomes" id="UP001526430"/>
    </source>
</evidence>
<organism evidence="5 6">
    <name type="scientific">Sabulicella glaciei</name>
    <dbReference type="NCBI Taxonomy" id="2984948"/>
    <lineage>
        <taxon>Bacteria</taxon>
        <taxon>Pseudomonadati</taxon>
        <taxon>Pseudomonadota</taxon>
        <taxon>Alphaproteobacteria</taxon>
        <taxon>Acetobacterales</taxon>
        <taxon>Acetobacteraceae</taxon>
        <taxon>Sabulicella</taxon>
    </lineage>
</organism>
<dbReference type="Pfam" id="PF13411">
    <property type="entry name" value="MerR_1"/>
    <property type="match status" value="1"/>
</dbReference>
<sequence length="68" mass="7806">MRIGEAARRSGVNAKMIRHYGLIGLLRPGRHANNYRLYTEQTVARLRFIRHARELALPLPEVQALLSL</sequence>
<evidence type="ECO:0000313" key="5">
    <source>
        <dbReference type="EMBL" id="MCW8085095.1"/>
    </source>
</evidence>
<dbReference type="PANTHER" id="PTHR30204:SF94">
    <property type="entry name" value="HEAVY METAL-DEPENDENT TRANSCRIPTIONAL REGULATOR HI_0293-RELATED"/>
    <property type="match status" value="1"/>
</dbReference>
<dbReference type="Proteomes" id="UP001526430">
    <property type="component" value="Unassembled WGS sequence"/>
</dbReference>
<dbReference type="RefSeq" id="WP_301588941.1">
    <property type="nucleotide sequence ID" value="NZ_JAPFQI010000002.1"/>
</dbReference>
<dbReference type="InterPro" id="IPR009061">
    <property type="entry name" value="DNA-bd_dom_put_sf"/>
</dbReference>
<accession>A0ABT3NSF8</accession>
<dbReference type="EMBL" id="JAPFQI010000002">
    <property type="protein sequence ID" value="MCW8085095.1"/>
    <property type="molecule type" value="Genomic_DNA"/>
</dbReference>
<keyword evidence="3" id="KW-0804">Transcription</keyword>
<proteinExistence type="predicted"/>
<reference evidence="5 6" key="1">
    <citation type="submission" date="2022-10" db="EMBL/GenBank/DDBJ databases">
        <title>Roseococcus glaciei nov., sp. nov., isolated from glacier.</title>
        <authorList>
            <person name="Liu Q."/>
            <person name="Xin Y.-H."/>
        </authorList>
    </citation>
    <scope>NUCLEOTIDE SEQUENCE [LARGE SCALE GENOMIC DNA]</scope>
    <source>
        <strain evidence="5 6">MDT2-1-1</strain>
    </source>
</reference>
<keyword evidence="6" id="KW-1185">Reference proteome</keyword>
<evidence type="ECO:0000256" key="1">
    <source>
        <dbReference type="ARBA" id="ARBA00023015"/>
    </source>
</evidence>
<dbReference type="SUPFAM" id="SSF46955">
    <property type="entry name" value="Putative DNA-binding domain"/>
    <property type="match status" value="1"/>
</dbReference>
<keyword evidence="2" id="KW-0238">DNA-binding</keyword>
<gene>
    <name evidence="5" type="ORF">OF850_05600</name>
</gene>
<keyword evidence="1" id="KW-0805">Transcription regulation</keyword>
<evidence type="ECO:0000259" key="4">
    <source>
        <dbReference type="PROSITE" id="PS50937"/>
    </source>
</evidence>
<dbReference type="PROSITE" id="PS50937">
    <property type="entry name" value="HTH_MERR_2"/>
    <property type="match status" value="1"/>
</dbReference>
<dbReference type="PANTHER" id="PTHR30204">
    <property type="entry name" value="REDOX-CYCLING DRUG-SENSING TRANSCRIPTIONAL ACTIVATOR SOXR"/>
    <property type="match status" value="1"/>
</dbReference>
<feature type="domain" description="HTH merR-type" evidence="4">
    <location>
        <begin position="1"/>
        <end position="68"/>
    </location>
</feature>
<dbReference type="InterPro" id="IPR000551">
    <property type="entry name" value="MerR-type_HTH_dom"/>
</dbReference>
<protein>
    <submittedName>
        <fullName evidence="5">MerR family transcriptional regulator</fullName>
    </submittedName>
</protein>
<comment type="caution">
    <text evidence="5">The sequence shown here is derived from an EMBL/GenBank/DDBJ whole genome shotgun (WGS) entry which is preliminary data.</text>
</comment>
<evidence type="ECO:0000256" key="3">
    <source>
        <dbReference type="ARBA" id="ARBA00023163"/>
    </source>
</evidence>
<dbReference type="PRINTS" id="PR00040">
    <property type="entry name" value="HTHMERR"/>
</dbReference>
<dbReference type="InterPro" id="IPR047057">
    <property type="entry name" value="MerR_fam"/>
</dbReference>